<evidence type="ECO:0000256" key="1">
    <source>
        <dbReference type="SAM" id="Phobius"/>
    </source>
</evidence>
<dbReference type="Proteomes" id="UP000011200">
    <property type="component" value="Chromosome"/>
</dbReference>
<keyword evidence="1" id="KW-1133">Transmembrane helix</keyword>
<accession>A0A2U9PRZ3</accession>
<keyword evidence="1" id="KW-0812">Transmembrane</keyword>
<dbReference type="AlphaFoldDB" id="A0A2U9PRZ3"/>
<evidence type="ECO:0000313" key="2">
    <source>
        <dbReference type="EMBL" id="AWT54570.1"/>
    </source>
</evidence>
<dbReference type="RefSeq" id="WP_003895047.1">
    <property type="nucleotide sequence ID" value="NZ_CP027541.1"/>
</dbReference>
<protein>
    <submittedName>
        <fullName evidence="2">Uncharacterized protein</fullName>
    </submittedName>
</protein>
<feature type="transmembrane region" description="Helical" evidence="1">
    <location>
        <begin position="60"/>
        <end position="81"/>
    </location>
</feature>
<proteinExistence type="predicted"/>
<name>A0A2U9PRZ3_MYCSE</name>
<sequence length="82" mass="9082">MNFLRRVLSRKVSVEQMIETAMWLAIPYLTVGLVWSFFHADQVQLIEAQLLTKLPAGANLVAFGQVAVLWPLLLLGGEVCVG</sequence>
<reference evidence="2 3" key="1">
    <citation type="journal article" date="2013" name="Genome Announc.">
        <title>Draft genome sequence of MKD8, a conjugal recipient Mycobacterium smegmatis strain.</title>
        <authorList>
            <person name="Gray T.A."/>
            <person name="Palumbo M.J."/>
            <person name="Derbyshire K.M."/>
        </authorList>
    </citation>
    <scope>NUCLEOTIDE SEQUENCE [LARGE SCALE GENOMIC DNA]</scope>
    <source>
        <strain evidence="2 3">MKD8</strain>
    </source>
</reference>
<reference evidence="3" key="2">
    <citation type="submission" date="2018-03" db="EMBL/GenBank/DDBJ databases">
        <authorList>
            <person name="Derbyshire K."/>
            <person name="Gray T.A."/>
            <person name="Champion M."/>
        </authorList>
    </citation>
    <scope>NUCLEOTIDE SEQUENCE [LARGE SCALE GENOMIC DNA]</scope>
    <source>
        <strain evidence="3">MKD8</strain>
    </source>
</reference>
<gene>
    <name evidence="2" type="ORF">D806_035990</name>
</gene>
<organism evidence="2 3">
    <name type="scientific">Mycolicibacterium smegmatis (strain MKD8)</name>
    <name type="common">Mycobacterium smegmatis</name>
    <dbReference type="NCBI Taxonomy" id="1214915"/>
    <lineage>
        <taxon>Bacteria</taxon>
        <taxon>Bacillati</taxon>
        <taxon>Actinomycetota</taxon>
        <taxon>Actinomycetes</taxon>
        <taxon>Mycobacteriales</taxon>
        <taxon>Mycobacteriaceae</taxon>
        <taxon>Mycolicibacterium</taxon>
    </lineage>
</organism>
<keyword evidence="1" id="KW-0472">Membrane</keyword>
<dbReference type="GeneID" id="93458349"/>
<dbReference type="EMBL" id="CP027541">
    <property type="protein sequence ID" value="AWT54570.1"/>
    <property type="molecule type" value="Genomic_DNA"/>
</dbReference>
<evidence type="ECO:0000313" key="3">
    <source>
        <dbReference type="Proteomes" id="UP000011200"/>
    </source>
</evidence>
<feature type="transmembrane region" description="Helical" evidence="1">
    <location>
        <begin position="21"/>
        <end position="40"/>
    </location>
</feature>